<proteinExistence type="inferred from homology"/>
<dbReference type="Proteomes" id="UP001275664">
    <property type="component" value="Unassembled WGS sequence"/>
</dbReference>
<feature type="domain" description="PapC N-terminal" evidence="11">
    <location>
        <begin position="40"/>
        <end position="187"/>
    </location>
</feature>
<reference evidence="12 13" key="1">
    <citation type="submission" date="2023-11" db="EMBL/GenBank/DDBJ databases">
        <title>Scandinavium wanjuensis sp. nov., isolated from lettuce South Korea.</title>
        <authorList>
            <person name="Park J."/>
            <person name="Park S."/>
            <person name="Oh K.K."/>
            <person name="Cho G.S."/>
            <person name="Franz C.M.A.P."/>
        </authorList>
    </citation>
    <scope>NUCLEOTIDE SEQUENCE [LARGE SCALE GENOMIC DNA]</scope>
    <source>
        <strain evidence="12 13">V105_6</strain>
    </source>
</reference>
<keyword evidence="13" id="KW-1185">Reference proteome</keyword>
<keyword evidence="8" id="KW-0472">Membrane</keyword>
<evidence type="ECO:0000256" key="6">
    <source>
        <dbReference type="ARBA" id="ARBA00022692"/>
    </source>
</evidence>
<dbReference type="InterPro" id="IPR043142">
    <property type="entry name" value="PapC-like_C_sf"/>
</dbReference>
<keyword evidence="5" id="KW-1029">Fimbrium biogenesis</keyword>
<evidence type="ECO:0000256" key="4">
    <source>
        <dbReference type="ARBA" id="ARBA00022452"/>
    </source>
</evidence>
<evidence type="ECO:0000256" key="3">
    <source>
        <dbReference type="ARBA" id="ARBA00022448"/>
    </source>
</evidence>
<keyword evidence="4" id="KW-1134">Transmembrane beta strand</keyword>
<dbReference type="InterPro" id="IPR042186">
    <property type="entry name" value="FimD_plug_dom"/>
</dbReference>
<sequence length="851" mass="92713">MMDIRHPLPLQVPVALSPLSGLIAGVLLLTAFDATARDYYFSPSSLEGDAQSQPDVDLSLFSKSNAQLPGTYSSIIMLNQQKLEETRISYINGPDGVLVPQLTPDLLRKWGIRVDAFPSLAQHPGNTPLISTLGEIIPDASASFDFNSMTLQISMPQAAIDTLARDTIDPSRWDDGVPTAFADYSFSGSQQTESDDSTEDNQYLNLRSGANLGGWRLRNYSTWSKTTDSNTWQAINTWIAHDIDILKAQFTAGESSTRGDVFDSIQYKGVNLATDEEMLPYSQRGFAPIIRGMATSNAEISVRQNGYLIYQANVAPGAFEIKDLYSTTNSGDLEVTIKEADGTEHKFTQPYSSLGLMLRPGQMKYEATVARYRADGETNANEPLFAQGSIVYGLNNVATLYGGITTSEDYLAANVGSGIALGTLGSISADITVARARLDNDESSTGKSLRLQYTGKIDSTDTNFSLAGYRYSSEGYYSFADANQRYDADEDDWQFRYNKHNRWQVSISQNVLGSSLYLSGYQQDYWDTRRKERSLSAGISRTIYGASYHLSYTYSKMDDSASDQMLSFGVSIPLSRWLPNSWASYNVSNSKNGDTRQNLGVNGTLLDDQRLSYSLQQSRSNHDGDTSSSVYGSYKSQYANFNTGYYASSDHSHQLSYGASGAIVAHPHGITLSQPVGDTFAIINAKGASGIRFQNERGITTDVFGNAIIPSLSPYQINNIRVDTTSLPEDVDPVDTAITTIPSRSAAVAATLEAHIGYRVLINLMRTGNSPVPFGAIASDDITGVTGIVDDTSTLYLAGMGEASRLTIKWGNAPEQKCVAHATVDADDAPTNPTGIRTLNALCQQVENHVK</sequence>
<keyword evidence="3" id="KW-0813">Transport</keyword>
<dbReference type="InterPro" id="IPR025885">
    <property type="entry name" value="PapC_N"/>
</dbReference>
<dbReference type="InterPro" id="IPR025949">
    <property type="entry name" value="PapC-like_C"/>
</dbReference>
<dbReference type="Pfam" id="PF00577">
    <property type="entry name" value="Usher"/>
    <property type="match status" value="1"/>
</dbReference>
<evidence type="ECO:0000313" key="12">
    <source>
        <dbReference type="EMBL" id="MDX6040270.1"/>
    </source>
</evidence>
<accession>A0ABU4QN84</accession>
<evidence type="ECO:0000256" key="8">
    <source>
        <dbReference type="ARBA" id="ARBA00023136"/>
    </source>
</evidence>
<feature type="domain" description="PapC-like C-terminal" evidence="10">
    <location>
        <begin position="761"/>
        <end position="824"/>
    </location>
</feature>
<comment type="caution">
    <text evidence="12">The sequence shown here is derived from an EMBL/GenBank/DDBJ whole genome shotgun (WGS) entry which is preliminary data.</text>
</comment>
<protein>
    <submittedName>
        <fullName evidence="12">Fimbria/pilus outer membrane usher protein</fullName>
    </submittedName>
</protein>
<organism evidence="12 13">
    <name type="scientific">Scandinavium lactucae</name>
    <dbReference type="NCBI Taxonomy" id="3095028"/>
    <lineage>
        <taxon>Bacteria</taxon>
        <taxon>Pseudomonadati</taxon>
        <taxon>Pseudomonadota</taxon>
        <taxon>Gammaproteobacteria</taxon>
        <taxon>Enterobacterales</taxon>
        <taxon>Enterobacteriaceae</taxon>
        <taxon>Scandinavium</taxon>
    </lineage>
</organism>
<comment type="similarity">
    <text evidence="2">Belongs to the fimbrial export usher family.</text>
</comment>
<dbReference type="Gene3D" id="2.60.40.2070">
    <property type="match status" value="1"/>
</dbReference>
<keyword evidence="6" id="KW-0812">Transmembrane</keyword>
<dbReference type="PANTHER" id="PTHR30451:SF21">
    <property type="entry name" value="FIMBRIAL USHER DOMAIN-CONTAINING PROTEIN YDET-RELATED"/>
    <property type="match status" value="1"/>
</dbReference>
<keyword evidence="9" id="KW-0998">Cell outer membrane</keyword>
<dbReference type="InterPro" id="IPR000015">
    <property type="entry name" value="Fimb_usher"/>
</dbReference>
<dbReference type="SUPFAM" id="SSF141729">
    <property type="entry name" value="FimD N-terminal domain-like"/>
    <property type="match status" value="1"/>
</dbReference>
<dbReference type="Pfam" id="PF13954">
    <property type="entry name" value="PapC_N"/>
    <property type="match status" value="1"/>
</dbReference>
<dbReference type="EMBL" id="JAWXRD010000027">
    <property type="protein sequence ID" value="MDX6040270.1"/>
    <property type="molecule type" value="Genomic_DNA"/>
</dbReference>
<comment type="subcellular location">
    <subcellularLocation>
        <location evidence="1">Cell outer membrane</location>
        <topology evidence="1">Multi-pass membrane protein</topology>
    </subcellularLocation>
</comment>
<evidence type="ECO:0000259" key="10">
    <source>
        <dbReference type="Pfam" id="PF13953"/>
    </source>
</evidence>
<dbReference type="Gene3D" id="2.60.40.2610">
    <property type="entry name" value="Outer membrane usher protein FimD, plug domain"/>
    <property type="match status" value="1"/>
</dbReference>
<evidence type="ECO:0000256" key="7">
    <source>
        <dbReference type="ARBA" id="ARBA00022729"/>
    </source>
</evidence>
<gene>
    <name evidence="12" type="ORF">SIK69_08690</name>
</gene>
<evidence type="ECO:0000256" key="2">
    <source>
        <dbReference type="ARBA" id="ARBA00008064"/>
    </source>
</evidence>
<dbReference type="Gene3D" id="3.10.20.410">
    <property type="match status" value="1"/>
</dbReference>
<name>A0ABU4QN84_9ENTR</name>
<evidence type="ECO:0000256" key="5">
    <source>
        <dbReference type="ARBA" id="ARBA00022558"/>
    </source>
</evidence>
<keyword evidence="7" id="KW-0732">Signal</keyword>
<dbReference type="InterPro" id="IPR037224">
    <property type="entry name" value="PapC_N_sf"/>
</dbReference>
<evidence type="ECO:0000256" key="9">
    <source>
        <dbReference type="ARBA" id="ARBA00023237"/>
    </source>
</evidence>
<dbReference type="RefSeq" id="WP_319785897.1">
    <property type="nucleotide sequence ID" value="NZ_JAWXRD010000027.1"/>
</dbReference>
<evidence type="ECO:0000256" key="1">
    <source>
        <dbReference type="ARBA" id="ARBA00004571"/>
    </source>
</evidence>
<dbReference type="Gene3D" id="2.60.40.3110">
    <property type="match status" value="1"/>
</dbReference>
<dbReference type="PANTHER" id="PTHR30451">
    <property type="entry name" value="OUTER MEMBRANE USHER PROTEIN"/>
    <property type="match status" value="1"/>
</dbReference>
<evidence type="ECO:0000313" key="13">
    <source>
        <dbReference type="Proteomes" id="UP001275664"/>
    </source>
</evidence>
<evidence type="ECO:0000259" key="11">
    <source>
        <dbReference type="Pfam" id="PF13954"/>
    </source>
</evidence>
<dbReference type="Pfam" id="PF13953">
    <property type="entry name" value="PapC_C"/>
    <property type="match status" value="1"/>
</dbReference>